<organism evidence="9 10">
    <name type="scientific">Actinomadura yumaensis</name>
    <dbReference type="NCBI Taxonomy" id="111807"/>
    <lineage>
        <taxon>Bacteria</taxon>
        <taxon>Bacillati</taxon>
        <taxon>Actinomycetota</taxon>
        <taxon>Actinomycetes</taxon>
        <taxon>Streptosporangiales</taxon>
        <taxon>Thermomonosporaceae</taxon>
        <taxon>Actinomadura</taxon>
    </lineage>
</organism>
<comment type="similarity">
    <text evidence="6">Belongs to the ABC-4 integral membrane protein family.</text>
</comment>
<evidence type="ECO:0000313" key="9">
    <source>
        <dbReference type="EMBL" id="MFC6884674.1"/>
    </source>
</evidence>
<feature type="transmembrane region" description="Helical" evidence="7">
    <location>
        <begin position="415"/>
        <end position="436"/>
    </location>
</feature>
<evidence type="ECO:0000259" key="8">
    <source>
        <dbReference type="Pfam" id="PF02687"/>
    </source>
</evidence>
<feature type="transmembrane region" description="Helical" evidence="7">
    <location>
        <begin position="684"/>
        <end position="709"/>
    </location>
</feature>
<evidence type="ECO:0000256" key="1">
    <source>
        <dbReference type="ARBA" id="ARBA00004651"/>
    </source>
</evidence>
<protein>
    <submittedName>
        <fullName evidence="9">FtsX-like permease family protein</fullName>
    </submittedName>
</protein>
<evidence type="ECO:0000256" key="7">
    <source>
        <dbReference type="SAM" id="Phobius"/>
    </source>
</evidence>
<dbReference type="PANTHER" id="PTHR30572">
    <property type="entry name" value="MEMBRANE COMPONENT OF TRANSPORTER-RELATED"/>
    <property type="match status" value="1"/>
</dbReference>
<dbReference type="InterPro" id="IPR050250">
    <property type="entry name" value="Macrolide_Exporter_MacB"/>
</dbReference>
<dbReference type="Proteomes" id="UP001596380">
    <property type="component" value="Unassembled WGS sequence"/>
</dbReference>
<keyword evidence="10" id="KW-1185">Reference proteome</keyword>
<keyword evidence="3 7" id="KW-0812">Transmembrane</keyword>
<evidence type="ECO:0000256" key="2">
    <source>
        <dbReference type="ARBA" id="ARBA00022475"/>
    </source>
</evidence>
<feature type="transmembrane region" description="Helical" evidence="7">
    <location>
        <begin position="246"/>
        <end position="272"/>
    </location>
</feature>
<feature type="transmembrane region" description="Helical" evidence="7">
    <location>
        <begin position="335"/>
        <end position="357"/>
    </location>
</feature>
<dbReference type="InterPro" id="IPR003838">
    <property type="entry name" value="ABC3_permease_C"/>
</dbReference>
<keyword evidence="2" id="KW-1003">Cell membrane</keyword>
<dbReference type="RefSeq" id="WP_206681314.1">
    <property type="nucleotide sequence ID" value="NZ_JBHSXS010000029.1"/>
</dbReference>
<sequence length="772" mass="77389">MSATGRVVRAGAGRRRVQTLVIALAALMAVASAVVAGSLVVASSAPFDAAFARQRGPHLTAQFDTGRADAARLAATARVPGVTAVAGPYPVAVVTPQEPGGRPGIELTVAGRAGPGGALDRLTMVSGRWPSAPGEIAVSADFPPLRESALVLPGGRKLAIVGRARSVGDTADAWVVPAELDALRGPGSRPMAQMLYRFSGDATKGRLASGRAGLAAALPAGSLLGTQTYLDAKYAADRKAATFVPFLLAFGALGLVMAVIIVAGVVGGAVGAGVRRIGVLKAIGFTPAGIVRAYVAQALLPSGAGVLLGIALGNAVAYPLLGDVQEVYGSSGLSVAWWVDLAVAAAALGVVALAALVPALRAGRLRTVEAIAVGRAPGARRGRWAHRVGGRLRLPRPLSLGLAAPFAHPVRSASMLFAVAFGTAAATFAIGLAASLTAVGEASSERTAGAVTVVTEPPGPRGPARSSPATDARVRAAIRAAPGTASSYGTARTQVTVPGVVGAVDAVLYQGGPRGGAVEMISGRWVAGPGEAVVPTRFLDVTGLRVGDALTVQRQGAPVRLRIVGEAFDLDNDGMRVHADLASFASMGVAVDAYSVTLKPGVSTGTYLNGLKAALRPLGADAFPNEELDDATIVVLDSLAALLTLMLVGVAGLGVLNSVVLDTRERVRDLGVCKAIGMAPRQTVAMVLGSVAGIGAVGGLIGLPAGVALHHRVLPLMGRGAGTGLTPRMIGVYDAPGLVLLGLGGVAIAVLGALLPATWAAGVRTATALRTE</sequence>
<comment type="caution">
    <text evidence="9">The sequence shown here is derived from an EMBL/GenBank/DDBJ whole genome shotgun (WGS) entry which is preliminary data.</text>
</comment>
<comment type="subcellular location">
    <subcellularLocation>
        <location evidence="1">Cell membrane</location>
        <topology evidence="1">Multi-pass membrane protein</topology>
    </subcellularLocation>
</comment>
<accession>A0ABW2CS84</accession>
<name>A0ABW2CS84_9ACTN</name>
<dbReference type="EMBL" id="JBHSXS010000029">
    <property type="protein sequence ID" value="MFC6884674.1"/>
    <property type="molecule type" value="Genomic_DNA"/>
</dbReference>
<feature type="transmembrane region" description="Helical" evidence="7">
    <location>
        <begin position="293"/>
        <end position="315"/>
    </location>
</feature>
<evidence type="ECO:0000256" key="5">
    <source>
        <dbReference type="ARBA" id="ARBA00023136"/>
    </source>
</evidence>
<feature type="domain" description="ABC3 transporter permease C-terminal" evidence="8">
    <location>
        <begin position="643"/>
        <end position="757"/>
    </location>
</feature>
<reference evidence="10" key="1">
    <citation type="journal article" date="2019" name="Int. J. Syst. Evol. Microbiol.">
        <title>The Global Catalogue of Microorganisms (GCM) 10K type strain sequencing project: providing services to taxonomists for standard genome sequencing and annotation.</title>
        <authorList>
            <consortium name="The Broad Institute Genomics Platform"/>
            <consortium name="The Broad Institute Genome Sequencing Center for Infectious Disease"/>
            <person name="Wu L."/>
            <person name="Ma J."/>
        </authorList>
    </citation>
    <scope>NUCLEOTIDE SEQUENCE [LARGE SCALE GENOMIC DNA]</scope>
    <source>
        <strain evidence="10">JCM 3369</strain>
    </source>
</reference>
<keyword evidence="4 7" id="KW-1133">Transmembrane helix</keyword>
<proteinExistence type="inferred from homology"/>
<evidence type="ECO:0000256" key="3">
    <source>
        <dbReference type="ARBA" id="ARBA00022692"/>
    </source>
</evidence>
<feature type="domain" description="ABC3 transporter permease C-terminal" evidence="8">
    <location>
        <begin position="249"/>
        <end position="364"/>
    </location>
</feature>
<evidence type="ECO:0000256" key="4">
    <source>
        <dbReference type="ARBA" id="ARBA00022989"/>
    </source>
</evidence>
<evidence type="ECO:0000313" key="10">
    <source>
        <dbReference type="Proteomes" id="UP001596380"/>
    </source>
</evidence>
<keyword evidence="5 7" id="KW-0472">Membrane</keyword>
<feature type="transmembrane region" description="Helical" evidence="7">
    <location>
        <begin position="639"/>
        <end position="663"/>
    </location>
</feature>
<dbReference type="Pfam" id="PF02687">
    <property type="entry name" value="FtsX"/>
    <property type="match status" value="2"/>
</dbReference>
<evidence type="ECO:0000256" key="6">
    <source>
        <dbReference type="ARBA" id="ARBA00038076"/>
    </source>
</evidence>
<feature type="transmembrane region" description="Helical" evidence="7">
    <location>
        <begin position="738"/>
        <end position="761"/>
    </location>
</feature>
<dbReference type="PANTHER" id="PTHR30572:SF4">
    <property type="entry name" value="ABC TRANSPORTER PERMEASE YTRF"/>
    <property type="match status" value="1"/>
</dbReference>
<gene>
    <name evidence="9" type="ORF">ACFQKB_33290</name>
</gene>